<dbReference type="PANTHER" id="PTHR33993">
    <property type="entry name" value="GLYOXALASE-RELATED"/>
    <property type="match status" value="1"/>
</dbReference>
<gene>
    <name evidence="2" type="ORF">GGQ57_004895</name>
</gene>
<dbReference type="Pfam" id="PF00903">
    <property type="entry name" value="Glyoxalase"/>
    <property type="match status" value="1"/>
</dbReference>
<dbReference type="InterPro" id="IPR037523">
    <property type="entry name" value="VOC_core"/>
</dbReference>
<dbReference type="InterPro" id="IPR004360">
    <property type="entry name" value="Glyas_Fos-R_dOase_dom"/>
</dbReference>
<dbReference type="RefSeq" id="WP_122357166.1">
    <property type="nucleotide sequence ID" value="NZ_BMPB01000016.1"/>
</dbReference>
<evidence type="ECO:0000259" key="1">
    <source>
        <dbReference type="PROSITE" id="PS51819"/>
    </source>
</evidence>
<protein>
    <recommendedName>
        <fullName evidence="1">VOC domain-containing protein</fullName>
    </recommendedName>
</protein>
<dbReference type="CDD" id="cd07247">
    <property type="entry name" value="SgaA_N_like"/>
    <property type="match status" value="1"/>
</dbReference>
<comment type="caution">
    <text evidence="2">The sequence shown here is derived from an EMBL/GenBank/DDBJ whole genome shotgun (WGS) entry which is preliminary data.</text>
</comment>
<dbReference type="Proteomes" id="UP000533637">
    <property type="component" value="Unassembled WGS sequence"/>
</dbReference>
<dbReference type="PROSITE" id="PS51819">
    <property type="entry name" value="VOC"/>
    <property type="match status" value="1"/>
</dbReference>
<accession>A0ABR6KTW2</accession>
<name>A0ABR6KTW2_9BACT</name>
<reference evidence="2 3" key="1">
    <citation type="submission" date="2020-08" db="EMBL/GenBank/DDBJ databases">
        <title>Genomic Encyclopedia of Type Strains, Phase IV (KMG-IV): sequencing the most valuable type-strain genomes for metagenomic binning, comparative biology and taxonomic classification.</title>
        <authorList>
            <person name="Goeker M."/>
        </authorList>
    </citation>
    <scope>NUCLEOTIDE SEQUENCE [LARGE SCALE GENOMIC DNA]</scope>
    <source>
        <strain evidence="2 3">DSM 102983</strain>
    </source>
</reference>
<feature type="domain" description="VOC" evidence="1">
    <location>
        <begin position="4"/>
        <end position="121"/>
    </location>
</feature>
<dbReference type="InterPro" id="IPR029068">
    <property type="entry name" value="Glyas_Bleomycin-R_OHBP_Dase"/>
</dbReference>
<proteinExistence type="predicted"/>
<dbReference type="EMBL" id="JACHOC010000012">
    <property type="protein sequence ID" value="MBB4624950.1"/>
    <property type="molecule type" value="Genomic_DNA"/>
</dbReference>
<organism evidence="2 3">
    <name type="scientific">Parabacteroides faecis</name>
    <dbReference type="NCBI Taxonomy" id="1217282"/>
    <lineage>
        <taxon>Bacteria</taxon>
        <taxon>Pseudomonadati</taxon>
        <taxon>Bacteroidota</taxon>
        <taxon>Bacteroidia</taxon>
        <taxon>Bacteroidales</taxon>
        <taxon>Tannerellaceae</taxon>
        <taxon>Parabacteroides</taxon>
    </lineage>
</organism>
<evidence type="ECO:0000313" key="3">
    <source>
        <dbReference type="Proteomes" id="UP000533637"/>
    </source>
</evidence>
<dbReference type="SUPFAM" id="SSF54593">
    <property type="entry name" value="Glyoxalase/Bleomycin resistance protein/Dihydroxybiphenyl dioxygenase"/>
    <property type="match status" value="1"/>
</dbReference>
<sequence length="122" mass="13564">MKKLISFFEIPASDFVRAVKFYETVLSLKLDVMECDAEKMAFFPDEDGLAPGAVSWAADFLPSKNGVLIHLHVDDMEATLSLIKSNGGKVLREKTKIEADCRGYFAMFSDSEGNTIGLYSDR</sequence>
<keyword evidence="3" id="KW-1185">Reference proteome</keyword>
<evidence type="ECO:0000313" key="2">
    <source>
        <dbReference type="EMBL" id="MBB4624950.1"/>
    </source>
</evidence>
<dbReference type="Gene3D" id="3.10.180.10">
    <property type="entry name" value="2,3-Dihydroxybiphenyl 1,2-Dioxygenase, domain 1"/>
    <property type="match status" value="1"/>
</dbReference>
<dbReference type="PANTHER" id="PTHR33993:SF2">
    <property type="entry name" value="VOC DOMAIN-CONTAINING PROTEIN"/>
    <property type="match status" value="1"/>
</dbReference>
<dbReference type="InterPro" id="IPR052164">
    <property type="entry name" value="Anthracycline_SecMetBiosynth"/>
</dbReference>